<dbReference type="InterPro" id="IPR051907">
    <property type="entry name" value="DoxX-like_oxidoreductase"/>
</dbReference>
<evidence type="ECO:0000313" key="6">
    <source>
        <dbReference type="EMBL" id="GGH64428.1"/>
    </source>
</evidence>
<evidence type="ECO:0000256" key="5">
    <source>
        <dbReference type="SAM" id="Phobius"/>
    </source>
</evidence>
<evidence type="ECO:0000256" key="2">
    <source>
        <dbReference type="ARBA" id="ARBA00022692"/>
    </source>
</evidence>
<keyword evidence="4 5" id="KW-0472">Membrane</keyword>
<feature type="transmembrane region" description="Helical" evidence="5">
    <location>
        <begin position="89"/>
        <end position="110"/>
    </location>
</feature>
<reference evidence="6" key="2">
    <citation type="submission" date="2020-09" db="EMBL/GenBank/DDBJ databases">
        <authorList>
            <person name="Sun Q."/>
            <person name="Zhou Y."/>
        </authorList>
    </citation>
    <scope>NUCLEOTIDE SEQUENCE</scope>
    <source>
        <strain evidence="6">CGMCC 1.15290</strain>
    </source>
</reference>
<accession>A0A917IU37</accession>
<dbReference type="PANTHER" id="PTHR33452:SF1">
    <property type="entry name" value="INNER MEMBRANE PROTEIN YPHA-RELATED"/>
    <property type="match status" value="1"/>
</dbReference>
<feature type="transmembrane region" description="Helical" evidence="5">
    <location>
        <begin position="49"/>
        <end position="69"/>
    </location>
</feature>
<comment type="caution">
    <text evidence="6">The sequence shown here is derived from an EMBL/GenBank/DDBJ whole genome shotgun (WGS) entry which is preliminary data.</text>
</comment>
<dbReference type="EMBL" id="BMIB01000002">
    <property type="protein sequence ID" value="GGH64428.1"/>
    <property type="molecule type" value="Genomic_DNA"/>
</dbReference>
<keyword evidence="7" id="KW-1185">Reference proteome</keyword>
<keyword evidence="2 5" id="KW-0812">Transmembrane</keyword>
<organism evidence="6 7">
    <name type="scientific">Filimonas zeae</name>
    <dbReference type="NCBI Taxonomy" id="1737353"/>
    <lineage>
        <taxon>Bacteria</taxon>
        <taxon>Pseudomonadati</taxon>
        <taxon>Bacteroidota</taxon>
        <taxon>Chitinophagia</taxon>
        <taxon>Chitinophagales</taxon>
        <taxon>Chitinophagaceae</taxon>
        <taxon>Filimonas</taxon>
    </lineage>
</organism>
<evidence type="ECO:0000256" key="3">
    <source>
        <dbReference type="ARBA" id="ARBA00022989"/>
    </source>
</evidence>
<evidence type="ECO:0000313" key="7">
    <source>
        <dbReference type="Proteomes" id="UP000627292"/>
    </source>
</evidence>
<dbReference type="PANTHER" id="PTHR33452">
    <property type="entry name" value="OXIDOREDUCTASE CATD-RELATED"/>
    <property type="match status" value="1"/>
</dbReference>
<reference evidence="6" key="1">
    <citation type="journal article" date="2014" name="Int. J. Syst. Evol. Microbiol.">
        <title>Complete genome sequence of Corynebacterium casei LMG S-19264T (=DSM 44701T), isolated from a smear-ripened cheese.</title>
        <authorList>
            <consortium name="US DOE Joint Genome Institute (JGI-PGF)"/>
            <person name="Walter F."/>
            <person name="Albersmeier A."/>
            <person name="Kalinowski J."/>
            <person name="Ruckert C."/>
        </authorList>
    </citation>
    <scope>NUCLEOTIDE SEQUENCE</scope>
    <source>
        <strain evidence="6">CGMCC 1.15290</strain>
    </source>
</reference>
<dbReference type="AlphaFoldDB" id="A0A917IU37"/>
<protein>
    <recommendedName>
        <fullName evidence="8">DoxX family protein</fullName>
    </recommendedName>
</protein>
<evidence type="ECO:0000256" key="1">
    <source>
        <dbReference type="ARBA" id="ARBA00004141"/>
    </source>
</evidence>
<gene>
    <name evidence="6" type="ORF">GCM10011379_16470</name>
</gene>
<feature type="transmembrane region" description="Helical" evidence="5">
    <location>
        <begin position="22"/>
        <end position="42"/>
    </location>
</feature>
<evidence type="ECO:0008006" key="8">
    <source>
        <dbReference type="Google" id="ProtNLM"/>
    </source>
</evidence>
<evidence type="ECO:0000256" key="4">
    <source>
        <dbReference type="ARBA" id="ARBA00023136"/>
    </source>
</evidence>
<dbReference type="Proteomes" id="UP000627292">
    <property type="component" value="Unassembled WGS sequence"/>
</dbReference>
<name>A0A917IU37_9BACT</name>
<sequence length="125" mass="13154">MSGLSHFSAGTVQYAESQGVPLAAWVVPFSGLMALVGGLSILAGFQARIGAVLIALFIVPVSISMHAFWNVTDPMMKQLQMIMFMKNMSILGGALLIMANGAGAWSIDAWRNTSAKVARPSALAV</sequence>
<dbReference type="GO" id="GO:0005886">
    <property type="term" value="C:plasma membrane"/>
    <property type="evidence" value="ECO:0007669"/>
    <property type="project" value="TreeGrafter"/>
</dbReference>
<keyword evidence="3 5" id="KW-1133">Transmembrane helix</keyword>
<dbReference type="Pfam" id="PF02077">
    <property type="entry name" value="SURF4"/>
    <property type="match status" value="1"/>
</dbReference>
<comment type="subcellular location">
    <subcellularLocation>
        <location evidence="1">Membrane</location>
        <topology evidence="1">Multi-pass membrane protein</topology>
    </subcellularLocation>
</comment>
<dbReference type="InterPro" id="IPR002995">
    <property type="entry name" value="Surf4"/>
</dbReference>
<proteinExistence type="predicted"/>